<dbReference type="InterPro" id="IPR029058">
    <property type="entry name" value="AB_hydrolase_fold"/>
</dbReference>
<evidence type="ECO:0000256" key="1">
    <source>
        <dbReference type="SAM" id="SignalP"/>
    </source>
</evidence>
<dbReference type="RefSeq" id="WP_209375931.1">
    <property type="nucleotide sequence ID" value="NZ_JAGIZA010000014.1"/>
</dbReference>
<dbReference type="PANTHER" id="PTHR37017:SF11">
    <property type="entry name" value="ESTERASE_LIPASE_THIOESTERASE DOMAIN-CONTAINING PROTEIN"/>
    <property type="match status" value="1"/>
</dbReference>
<proteinExistence type="predicted"/>
<evidence type="ECO:0000313" key="4">
    <source>
        <dbReference type="Proteomes" id="UP000677537"/>
    </source>
</evidence>
<dbReference type="PANTHER" id="PTHR37017">
    <property type="entry name" value="AB HYDROLASE-1 DOMAIN-CONTAINING PROTEIN-RELATED"/>
    <property type="match status" value="1"/>
</dbReference>
<name>A0A940N1N8_9PROT</name>
<organism evidence="3 4">
    <name type="scientific">Roseomonas indoligenes</name>
    <dbReference type="NCBI Taxonomy" id="2820811"/>
    <lineage>
        <taxon>Bacteria</taxon>
        <taxon>Pseudomonadati</taxon>
        <taxon>Pseudomonadota</taxon>
        <taxon>Alphaproteobacteria</taxon>
        <taxon>Acetobacterales</taxon>
        <taxon>Roseomonadaceae</taxon>
        <taxon>Roseomonas</taxon>
    </lineage>
</organism>
<protein>
    <submittedName>
        <fullName evidence="3">Alpha/beta hydrolase</fullName>
    </submittedName>
</protein>
<feature type="signal peptide" evidence="1">
    <location>
        <begin position="1"/>
        <end position="22"/>
    </location>
</feature>
<feature type="chain" id="PRO_5038017796" evidence="1">
    <location>
        <begin position="23"/>
        <end position="258"/>
    </location>
</feature>
<dbReference type="EMBL" id="JAGIZA010000014">
    <property type="protein sequence ID" value="MBP0495137.1"/>
    <property type="molecule type" value="Genomic_DNA"/>
</dbReference>
<dbReference type="Proteomes" id="UP000677537">
    <property type="component" value="Unassembled WGS sequence"/>
</dbReference>
<dbReference type="GO" id="GO:0016787">
    <property type="term" value="F:hydrolase activity"/>
    <property type="evidence" value="ECO:0007669"/>
    <property type="project" value="UniProtKB-KW"/>
</dbReference>
<keyword evidence="4" id="KW-1185">Reference proteome</keyword>
<dbReference type="InterPro" id="IPR052897">
    <property type="entry name" value="Sec-Metab_Biosynth_Hydrolase"/>
</dbReference>
<evidence type="ECO:0000259" key="2">
    <source>
        <dbReference type="Pfam" id="PF12697"/>
    </source>
</evidence>
<accession>A0A940N1N8</accession>
<dbReference type="SUPFAM" id="SSF53474">
    <property type="entry name" value="alpha/beta-Hydrolases"/>
    <property type="match status" value="1"/>
</dbReference>
<reference evidence="3" key="1">
    <citation type="submission" date="2021-03" db="EMBL/GenBank/DDBJ databases">
        <authorList>
            <person name="So Y."/>
        </authorList>
    </citation>
    <scope>NUCLEOTIDE SEQUENCE</scope>
    <source>
        <strain evidence="3">SG15</strain>
    </source>
</reference>
<comment type="caution">
    <text evidence="3">The sequence shown here is derived from an EMBL/GenBank/DDBJ whole genome shotgun (WGS) entry which is preliminary data.</text>
</comment>
<keyword evidence="1" id="KW-0732">Signal</keyword>
<dbReference type="Pfam" id="PF12697">
    <property type="entry name" value="Abhydrolase_6"/>
    <property type="match status" value="1"/>
</dbReference>
<dbReference type="InterPro" id="IPR006311">
    <property type="entry name" value="TAT_signal"/>
</dbReference>
<sequence>MMNRRHVTALALAIAAGAVATAAGPSAAEAAEVRNVVIVHGALADGSGWRRVAEILLARGLNVTVVQQPITSLADDVATTRRVLDLQQGPTLLVGHSYGGMVITEAGHHAAVVGLVYGAAFQPDRGESLAGLAGATPPAGQGIRETGDGQYLYLDPAAFHADFAADLPREETAFLARSQVFAAKAAFTATAGEPAWRGKRSWAVVATEDRSINPELERRMARRAGSAVTEIAASHAVFASQPERVAAVIEDAAREAGR</sequence>
<dbReference type="PROSITE" id="PS51318">
    <property type="entry name" value="TAT"/>
    <property type="match status" value="1"/>
</dbReference>
<evidence type="ECO:0000313" key="3">
    <source>
        <dbReference type="EMBL" id="MBP0495137.1"/>
    </source>
</evidence>
<dbReference type="AlphaFoldDB" id="A0A940N1N8"/>
<keyword evidence="3" id="KW-0378">Hydrolase</keyword>
<dbReference type="InterPro" id="IPR000073">
    <property type="entry name" value="AB_hydrolase_1"/>
</dbReference>
<feature type="domain" description="AB hydrolase-1" evidence="2">
    <location>
        <begin position="36"/>
        <end position="248"/>
    </location>
</feature>
<dbReference type="Gene3D" id="3.40.50.1820">
    <property type="entry name" value="alpha/beta hydrolase"/>
    <property type="match status" value="1"/>
</dbReference>
<gene>
    <name evidence="3" type="ORF">J5Y10_20305</name>
</gene>